<keyword evidence="1" id="KW-0472">Membrane</keyword>
<dbReference type="AlphaFoldDB" id="A0A382KQM2"/>
<gene>
    <name evidence="2" type="ORF">METZ01_LOCUS278709</name>
</gene>
<evidence type="ECO:0000313" key="2">
    <source>
        <dbReference type="EMBL" id="SVC25855.1"/>
    </source>
</evidence>
<keyword evidence="1" id="KW-0812">Transmembrane</keyword>
<dbReference type="EMBL" id="UINC01081722">
    <property type="protein sequence ID" value="SVC25855.1"/>
    <property type="molecule type" value="Genomic_DNA"/>
</dbReference>
<reference evidence="2" key="1">
    <citation type="submission" date="2018-05" db="EMBL/GenBank/DDBJ databases">
        <authorList>
            <person name="Lanie J.A."/>
            <person name="Ng W.-L."/>
            <person name="Kazmierczak K.M."/>
            <person name="Andrzejewski T.M."/>
            <person name="Davidsen T.M."/>
            <person name="Wayne K.J."/>
            <person name="Tettelin H."/>
            <person name="Glass J.I."/>
            <person name="Rusch D."/>
            <person name="Podicherti R."/>
            <person name="Tsui H.-C.T."/>
            <person name="Winkler M.E."/>
        </authorList>
    </citation>
    <scope>NUCLEOTIDE SEQUENCE</scope>
</reference>
<sequence>MSSNTRDAASSKAIIKQEGAFSVIDKPTFFGSLILLLSVTIPLII</sequence>
<feature type="transmembrane region" description="Helical" evidence="1">
    <location>
        <begin position="28"/>
        <end position="44"/>
    </location>
</feature>
<keyword evidence="1" id="KW-1133">Transmembrane helix</keyword>
<feature type="non-terminal residue" evidence="2">
    <location>
        <position position="45"/>
    </location>
</feature>
<accession>A0A382KQM2</accession>
<name>A0A382KQM2_9ZZZZ</name>
<proteinExistence type="predicted"/>
<protein>
    <submittedName>
        <fullName evidence="2">Uncharacterized protein</fullName>
    </submittedName>
</protein>
<evidence type="ECO:0000256" key="1">
    <source>
        <dbReference type="SAM" id="Phobius"/>
    </source>
</evidence>
<organism evidence="2">
    <name type="scientific">marine metagenome</name>
    <dbReference type="NCBI Taxonomy" id="408172"/>
    <lineage>
        <taxon>unclassified sequences</taxon>
        <taxon>metagenomes</taxon>
        <taxon>ecological metagenomes</taxon>
    </lineage>
</organism>